<dbReference type="EMBL" id="CM026426">
    <property type="protein sequence ID" value="KAG0573566.1"/>
    <property type="molecule type" value="Genomic_DNA"/>
</dbReference>
<organism evidence="1 2">
    <name type="scientific">Ceratodon purpureus</name>
    <name type="common">Fire moss</name>
    <name type="synonym">Dicranum purpureum</name>
    <dbReference type="NCBI Taxonomy" id="3225"/>
    <lineage>
        <taxon>Eukaryota</taxon>
        <taxon>Viridiplantae</taxon>
        <taxon>Streptophyta</taxon>
        <taxon>Embryophyta</taxon>
        <taxon>Bryophyta</taxon>
        <taxon>Bryophytina</taxon>
        <taxon>Bryopsida</taxon>
        <taxon>Dicranidae</taxon>
        <taxon>Pseudoditrichales</taxon>
        <taxon>Ditrichaceae</taxon>
        <taxon>Ceratodon</taxon>
    </lineage>
</organism>
<reference evidence="1" key="1">
    <citation type="submission" date="2020-06" db="EMBL/GenBank/DDBJ databases">
        <title>WGS assembly of Ceratodon purpureus strain R40.</title>
        <authorList>
            <person name="Carey S.B."/>
            <person name="Jenkins J."/>
            <person name="Shu S."/>
            <person name="Lovell J.T."/>
            <person name="Sreedasyam A."/>
            <person name="Maumus F."/>
            <person name="Tiley G.P."/>
            <person name="Fernandez-Pozo N."/>
            <person name="Barry K."/>
            <person name="Chen C."/>
            <person name="Wang M."/>
            <person name="Lipzen A."/>
            <person name="Daum C."/>
            <person name="Saski C.A."/>
            <person name="Payton A.C."/>
            <person name="Mcbreen J.C."/>
            <person name="Conrad R.E."/>
            <person name="Kollar L.M."/>
            <person name="Olsson S."/>
            <person name="Huttunen S."/>
            <person name="Landis J.B."/>
            <person name="Wickett N.J."/>
            <person name="Johnson M.G."/>
            <person name="Rensing S.A."/>
            <person name="Grimwood J."/>
            <person name="Schmutz J."/>
            <person name="Mcdaniel S.F."/>
        </authorList>
    </citation>
    <scope>NUCLEOTIDE SEQUENCE</scope>
    <source>
        <strain evidence="1">R40</strain>
    </source>
</reference>
<proteinExistence type="predicted"/>
<evidence type="ECO:0000313" key="2">
    <source>
        <dbReference type="Proteomes" id="UP000822688"/>
    </source>
</evidence>
<comment type="caution">
    <text evidence="1">The sequence shown here is derived from an EMBL/GenBank/DDBJ whole genome shotgun (WGS) entry which is preliminary data.</text>
</comment>
<protein>
    <submittedName>
        <fullName evidence="1">Uncharacterized protein</fullName>
    </submittedName>
</protein>
<dbReference type="AlphaFoldDB" id="A0A8T0HRV8"/>
<name>A0A8T0HRV8_CERPU</name>
<keyword evidence="2" id="KW-1185">Reference proteome</keyword>
<accession>A0A8T0HRV8</accession>
<sequence>MQVSRRSDGQELIWGVASWSSRALVYSNKRVDCRVSKGGKSLGQVMDDYKAEVYRLAQNNLPTTRDTFIMPTDVYNLANKLTKELWEKNPSDAKTVKMWTDENPDSYYHYKSDEKIDVNDPFPLEDYPFCKALQTD</sequence>
<gene>
    <name evidence="1" type="ORF">KC19_VG189000</name>
</gene>
<evidence type="ECO:0000313" key="1">
    <source>
        <dbReference type="EMBL" id="KAG0573566.1"/>
    </source>
</evidence>
<dbReference type="Proteomes" id="UP000822688">
    <property type="component" value="Chromosome V"/>
</dbReference>